<keyword evidence="5 12" id="KW-0418">Kinase</keyword>
<feature type="domain" description="Single Cache" evidence="11">
    <location>
        <begin position="42"/>
        <end position="131"/>
    </location>
</feature>
<evidence type="ECO:0000256" key="9">
    <source>
        <dbReference type="SAM" id="Phobius"/>
    </source>
</evidence>
<dbReference type="SMART" id="SM01049">
    <property type="entry name" value="Cache_2"/>
    <property type="match status" value="1"/>
</dbReference>
<dbReference type="Pfam" id="PF07730">
    <property type="entry name" value="HisKA_3"/>
    <property type="match status" value="1"/>
</dbReference>
<dbReference type="RefSeq" id="WP_074744833.1">
    <property type="nucleotide sequence ID" value="NZ_FOCT01000003.1"/>
</dbReference>
<evidence type="ECO:0000256" key="6">
    <source>
        <dbReference type="ARBA" id="ARBA00022989"/>
    </source>
</evidence>
<feature type="transmembrane region" description="Helical" evidence="9">
    <location>
        <begin position="206"/>
        <end position="224"/>
    </location>
</feature>
<dbReference type="AlphaFoldDB" id="A0A1H8EWZ0"/>
<keyword evidence="8 9" id="KW-0472">Membrane</keyword>
<dbReference type="Gene3D" id="3.30.565.10">
    <property type="entry name" value="Histidine kinase-like ATPase, C-terminal domain"/>
    <property type="match status" value="1"/>
</dbReference>
<dbReference type="GO" id="GO:0005886">
    <property type="term" value="C:plasma membrane"/>
    <property type="evidence" value="ECO:0007669"/>
    <property type="project" value="UniProtKB-SubCell"/>
</dbReference>
<dbReference type="GO" id="GO:0046983">
    <property type="term" value="F:protein dimerization activity"/>
    <property type="evidence" value="ECO:0007669"/>
    <property type="project" value="InterPro"/>
</dbReference>
<dbReference type="InterPro" id="IPR011712">
    <property type="entry name" value="Sig_transdc_His_kin_sub3_dim/P"/>
</dbReference>
<dbReference type="PANTHER" id="PTHR24421:SF37">
    <property type="entry name" value="SENSOR HISTIDINE KINASE NARS"/>
    <property type="match status" value="1"/>
</dbReference>
<evidence type="ECO:0000256" key="8">
    <source>
        <dbReference type="ARBA" id="ARBA00023136"/>
    </source>
</evidence>
<comment type="subcellular location">
    <subcellularLocation>
        <location evidence="1">Cell membrane</location>
        <topology evidence="1">Multi-pass membrane protein</topology>
    </subcellularLocation>
</comment>
<evidence type="ECO:0000313" key="12">
    <source>
        <dbReference type="EMBL" id="SEN23417.1"/>
    </source>
</evidence>
<dbReference type="Gene3D" id="3.30.450.20">
    <property type="entry name" value="PAS domain"/>
    <property type="match status" value="1"/>
</dbReference>
<keyword evidence="7" id="KW-0902">Two-component regulatory system</keyword>
<evidence type="ECO:0000256" key="2">
    <source>
        <dbReference type="ARBA" id="ARBA00022475"/>
    </source>
</evidence>
<dbReference type="InterPro" id="IPR033480">
    <property type="entry name" value="sCache_2"/>
</dbReference>
<evidence type="ECO:0000259" key="11">
    <source>
        <dbReference type="SMART" id="SM01049"/>
    </source>
</evidence>
<feature type="domain" description="Histidine kinase/HSP90-like ATPase" evidence="10">
    <location>
        <begin position="364"/>
        <end position="459"/>
    </location>
</feature>
<dbReference type="PANTHER" id="PTHR24421">
    <property type="entry name" value="NITRATE/NITRITE SENSOR PROTEIN NARX-RELATED"/>
    <property type="match status" value="1"/>
</dbReference>
<evidence type="ECO:0000256" key="1">
    <source>
        <dbReference type="ARBA" id="ARBA00004651"/>
    </source>
</evidence>
<protein>
    <submittedName>
        <fullName evidence="12">Two-component system, NarL family, sensor kinase</fullName>
    </submittedName>
</protein>
<sequence>MELRLKILLFAVLPLAIALGMIAITVRHHALSLAQQQQSIIKPAYLATKDVELKSYVAIAKRAIAHLYDSGRTDEAIKREAKAILERLEYGKDGYFFVYDLQSTMLVVHPRMPESVGKNMGSDPIVGPLIKDLIRLSQNSDGGYRDYFWQKYSGTAGSSDPKPKRAYVIDLPKWGWMLGTGVYLDDVDDALTAIELKVARNIDHTMLWIAAIAVFSAIAIFLGLMRNIRERTALDDMLHQANLELRALAQRVINARDEERKRIEKDLHDGVKPSLVAVKLKIQTGLIQLPKSPEETTVAENTFQSASVLLKESLLELTNIIRGIRPSGSLSLAQMLKKLTLDMTHPALAIEFNAQGETHGLTSDAEQVLFLVAKEALTNVVSYAAAKHVSVKLEGTAGFVRLEICDDGVGFDVALVSKNPGQSTGLRNMKERVESVGGKFEIISSPSATCVIVTIPLSNHPFNNH</sequence>
<dbReference type="EMBL" id="FOCT01000003">
    <property type="protein sequence ID" value="SEN23417.1"/>
    <property type="molecule type" value="Genomic_DNA"/>
</dbReference>
<evidence type="ECO:0000256" key="5">
    <source>
        <dbReference type="ARBA" id="ARBA00022777"/>
    </source>
</evidence>
<accession>A0A1H8EWZ0</accession>
<reference evidence="12 13" key="1">
    <citation type="submission" date="2016-10" db="EMBL/GenBank/DDBJ databases">
        <authorList>
            <person name="de Groot N.N."/>
        </authorList>
    </citation>
    <scope>NUCLEOTIDE SEQUENCE [LARGE SCALE GENOMIC DNA]</scope>
    <source>
        <strain evidence="12 13">Nl18</strain>
    </source>
</reference>
<dbReference type="Pfam" id="PF17200">
    <property type="entry name" value="sCache_2"/>
    <property type="match status" value="1"/>
</dbReference>
<dbReference type="SMART" id="SM00387">
    <property type="entry name" value="HATPase_c"/>
    <property type="match status" value="1"/>
</dbReference>
<evidence type="ECO:0000256" key="4">
    <source>
        <dbReference type="ARBA" id="ARBA00022692"/>
    </source>
</evidence>
<evidence type="ECO:0000313" key="13">
    <source>
        <dbReference type="Proteomes" id="UP000183898"/>
    </source>
</evidence>
<keyword evidence="6 9" id="KW-1133">Transmembrane helix</keyword>
<evidence type="ECO:0000259" key="10">
    <source>
        <dbReference type="SMART" id="SM00387"/>
    </source>
</evidence>
<dbReference type="SUPFAM" id="SSF55874">
    <property type="entry name" value="ATPase domain of HSP90 chaperone/DNA topoisomerase II/histidine kinase"/>
    <property type="match status" value="1"/>
</dbReference>
<keyword evidence="4 9" id="KW-0812">Transmembrane</keyword>
<proteinExistence type="predicted"/>
<dbReference type="CDD" id="cd16917">
    <property type="entry name" value="HATPase_UhpB-NarQ-NarX-like"/>
    <property type="match status" value="1"/>
</dbReference>
<dbReference type="Proteomes" id="UP000183898">
    <property type="component" value="Unassembled WGS sequence"/>
</dbReference>
<dbReference type="InterPro" id="IPR036890">
    <property type="entry name" value="HATPase_C_sf"/>
</dbReference>
<dbReference type="InterPro" id="IPR003594">
    <property type="entry name" value="HATPase_dom"/>
</dbReference>
<dbReference type="Gene3D" id="1.20.5.1930">
    <property type="match status" value="1"/>
</dbReference>
<keyword evidence="3" id="KW-0808">Transferase</keyword>
<evidence type="ECO:0000256" key="3">
    <source>
        <dbReference type="ARBA" id="ARBA00022679"/>
    </source>
</evidence>
<organism evidence="12 13">
    <name type="scientific">Nitrosospira multiformis</name>
    <dbReference type="NCBI Taxonomy" id="1231"/>
    <lineage>
        <taxon>Bacteria</taxon>
        <taxon>Pseudomonadati</taxon>
        <taxon>Pseudomonadota</taxon>
        <taxon>Betaproteobacteria</taxon>
        <taxon>Nitrosomonadales</taxon>
        <taxon>Nitrosomonadaceae</taxon>
        <taxon>Nitrosospira</taxon>
    </lineage>
</organism>
<dbReference type="Pfam" id="PF02518">
    <property type="entry name" value="HATPase_c"/>
    <property type="match status" value="1"/>
</dbReference>
<evidence type="ECO:0000256" key="7">
    <source>
        <dbReference type="ARBA" id="ARBA00023012"/>
    </source>
</evidence>
<gene>
    <name evidence="12" type="ORF">SAMN05216404_103158</name>
</gene>
<dbReference type="GO" id="GO:0000155">
    <property type="term" value="F:phosphorelay sensor kinase activity"/>
    <property type="evidence" value="ECO:0007669"/>
    <property type="project" value="InterPro"/>
</dbReference>
<name>A0A1H8EWZ0_9PROT</name>
<keyword evidence="2" id="KW-1003">Cell membrane</keyword>
<dbReference type="InterPro" id="IPR050482">
    <property type="entry name" value="Sensor_HK_TwoCompSys"/>
</dbReference>